<dbReference type="PANTHER" id="PTHR45977:SF19">
    <property type="entry name" value="RING-TYPE DOMAIN-CONTAINING PROTEIN"/>
    <property type="match status" value="1"/>
</dbReference>
<gene>
    <name evidence="15" type="ORF">Nepgr_030144</name>
</gene>
<feature type="transmembrane region" description="Helical" evidence="13">
    <location>
        <begin position="166"/>
        <end position="199"/>
    </location>
</feature>
<evidence type="ECO:0000256" key="5">
    <source>
        <dbReference type="ARBA" id="ARBA00022692"/>
    </source>
</evidence>
<dbReference type="Gene3D" id="3.30.40.10">
    <property type="entry name" value="Zinc/RING finger domain, C3HC4 (zinc finger)"/>
    <property type="match status" value="1"/>
</dbReference>
<comment type="caution">
    <text evidence="15">The sequence shown here is derived from an EMBL/GenBank/DDBJ whole genome shotgun (WGS) entry which is preliminary data.</text>
</comment>
<dbReference type="Proteomes" id="UP001279734">
    <property type="component" value="Unassembled WGS sequence"/>
</dbReference>
<evidence type="ECO:0000259" key="14">
    <source>
        <dbReference type="PROSITE" id="PS50089"/>
    </source>
</evidence>
<evidence type="ECO:0000256" key="1">
    <source>
        <dbReference type="ARBA" id="ARBA00000900"/>
    </source>
</evidence>
<dbReference type="InterPro" id="IPR001841">
    <property type="entry name" value="Znf_RING"/>
</dbReference>
<keyword evidence="10 13" id="KW-1133">Transmembrane helix</keyword>
<feature type="transmembrane region" description="Helical" evidence="13">
    <location>
        <begin position="142"/>
        <end position="160"/>
    </location>
</feature>
<protein>
    <recommendedName>
        <fullName evidence="3">RING-type E3 ubiquitin transferase</fullName>
        <ecNumber evidence="3">2.3.2.27</ecNumber>
    </recommendedName>
</protein>
<dbReference type="GO" id="GO:0016567">
    <property type="term" value="P:protein ubiquitination"/>
    <property type="evidence" value="ECO:0007669"/>
    <property type="project" value="TreeGrafter"/>
</dbReference>
<dbReference type="PANTHER" id="PTHR45977">
    <property type="entry name" value="TARGET OF ERK KINASE MPK-1"/>
    <property type="match status" value="1"/>
</dbReference>
<dbReference type="GO" id="GO:0006511">
    <property type="term" value="P:ubiquitin-dependent protein catabolic process"/>
    <property type="evidence" value="ECO:0007669"/>
    <property type="project" value="TreeGrafter"/>
</dbReference>
<dbReference type="EC" id="2.3.2.27" evidence="3"/>
<dbReference type="GO" id="GO:0061630">
    <property type="term" value="F:ubiquitin protein ligase activity"/>
    <property type="evidence" value="ECO:0007669"/>
    <property type="project" value="UniProtKB-EC"/>
</dbReference>
<dbReference type="SUPFAM" id="SSF57850">
    <property type="entry name" value="RING/U-box"/>
    <property type="match status" value="1"/>
</dbReference>
<keyword evidence="16" id="KW-1185">Reference proteome</keyword>
<keyword evidence="4" id="KW-0808">Transferase</keyword>
<name>A0AAD3TFN7_NEPGR</name>
<evidence type="ECO:0000256" key="7">
    <source>
        <dbReference type="ARBA" id="ARBA00022771"/>
    </source>
</evidence>
<dbReference type="PROSITE" id="PS50089">
    <property type="entry name" value="ZF_RING_2"/>
    <property type="match status" value="1"/>
</dbReference>
<keyword evidence="8" id="KW-0833">Ubl conjugation pathway</keyword>
<evidence type="ECO:0000256" key="9">
    <source>
        <dbReference type="ARBA" id="ARBA00022833"/>
    </source>
</evidence>
<evidence type="ECO:0000256" key="3">
    <source>
        <dbReference type="ARBA" id="ARBA00012483"/>
    </source>
</evidence>
<evidence type="ECO:0000256" key="10">
    <source>
        <dbReference type="ARBA" id="ARBA00022989"/>
    </source>
</evidence>
<feature type="transmembrane region" description="Helical" evidence="13">
    <location>
        <begin position="86"/>
        <end position="108"/>
    </location>
</feature>
<comment type="subcellular location">
    <subcellularLocation>
        <location evidence="2">Membrane</location>
        <topology evidence="2">Multi-pass membrane protein</topology>
    </subcellularLocation>
</comment>
<dbReference type="GO" id="GO:0008270">
    <property type="term" value="F:zinc ion binding"/>
    <property type="evidence" value="ECO:0007669"/>
    <property type="project" value="UniProtKB-KW"/>
</dbReference>
<dbReference type="SMART" id="SM00184">
    <property type="entry name" value="RING"/>
    <property type="match status" value="1"/>
</dbReference>
<organism evidence="15 16">
    <name type="scientific">Nepenthes gracilis</name>
    <name type="common">Slender pitcher plant</name>
    <dbReference type="NCBI Taxonomy" id="150966"/>
    <lineage>
        <taxon>Eukaryota</taxon>
        <taxon>Viridiplantae</taxon>
        <taxon>Streptophyta</taxon>
        <taxon>Embryophyta</taxon>
        <taxon>Tracheophyta</taxon>
        <taxon>Spermatophyta</taxon>
        <taxon>Magnoliopsida</taxon>
        <taxon>eudicotyledons</taxon>
        <taxon>Gunneridae</taxon>
        <taxon>Pentapetalae</taxon>
        <taxon>Caryophyllales</taxon>
        <taxon>Nepenthaceae</taxon>
        <taxon>Nepenthes</taxon>
    </lineage>
</organism>
<dbReference type="EMBL" id="BSYO01000034">
    <property type="protein sequence ID" value="GMH28301.1"/>
    <property type="molecule type" value="Genomic_DNA"/>
</dbReference>
<evidence type="ECO:0000256" key="8">
    <source>
        <dbReference type="ARBA" id="ARBA00022786"/>
    </source>
</evidence>
<evidence type="ECO:0000256" key="4">
    <source>
        <dbReference type="ARBA" id="ARBA00022679"/>
    </source>
</evidence>
<evidence type="ECO:0000256" key="13">
    <source>
        <dbReference type="SAM" id="Phobius"/>
    </source>
</evidence>
<proteinExistence type="predicted"/>
<accession>A0AAD3TFN7</accession>
<dbReference type="Pfam" id="PF13639">
    <property type="entry name" value="zf-RING_2"/>
    <property type="match status" value="1"/>
</dbReference>
<sequence>MEKSVLHSPTTMRDSISTTLSLPLPLSHCTTSDCAERRSDDDSDDGSAFDHLFSKPFMVLDVTWNLAFVLVSMFVLLWTVREKPSIPLRVWIGGYALQCLLHVGFVYFEYQRRINQGCGVSSSDGYSSIVKRLESVNTMASSFWWVIGFYWIVAGGQALLQDSPCLYWLAVVFLALDVFFMIFCIGMACVICIALFCCIPIIAIAYAMTIREGASEDDIRVLPKFRFCQSYPSRVPVWDSNQVGKQSLKSGNGNCLNELALNPEDSDCCICLTRYVEGAELCSLPCNHHFHYGCIGRWLRINATCPLCKYNILSGDTLV</sequence>
<feature type="domain" description="RING-type" evidence="14">
    <location>
        <begin position="268"/>
        <end position="309"/>
    </location>
</feature>
<evidence type="ECO:0000256" key="2">
    <source>
        <dbReference type="ARBA" id="ARBA00004141"/>
    </source>
</evidence>
<keyword evidence="7 12" id="KW-0863">Zinc-finger</keyword>
<keyword evidence="6" id="KW-0479">Metal-binding</keyword>
<comment type="catalytic activity">
    <reaction evidence="1">
        <text>S-ubiquitinyl-[E2 ubiquitin-conjugating enzyme]-L-cysteine + [acceptor protein]-L-lysine = [E2 ubiquitin-conjugating enzyme]-L-cysteine + N(6)-ubiquitinyl-[acceptor protein]-L-lysine.</text>
        <dbReference type="EC" id="2.3.2.27"/>
    </reaction>
</comment>
<evidence type="ECO:0000256" key="6">
    <source>
        <dbReference type="ARBA" id="ARBA00022723"/>
    </source>
</evidence>
<evidence type="ECO:0000313" key="15">
    <source>
        <dbReference type="EMBL" id="GMH28301.1"/>
    </source>
</evidence>
<feature type="transmembrane region" description="Helical" evidence="13">
    <location>
        <begin position="62"/>
        <end position="80"/>
    </location>
</feature>
<keyword evidence="5 13" id="KW-0812">Transmembrane</keyword>
<dbReference type="AlphaFoldDB" id="A0AAD3TFN7"/>
<evidence type="ECO:0000256" key="12">
    <source>
        <dbReference type="PROSITE-ProRule" id="PRU00175"/>
    </source>
</evidence>
<evidence type="ECO:0000256" key="11">
    <source>
        <dbReference type="ARBA" id="ARBA00023136"/>
    </source>
</evidence>
<reference evidence="15" key="1">
    <citation type="submission" date="2023-05" db="EMBL/GenBank/DDBJ databases">
        <title>Nepenthes gracilis genome sequencing.</title>
        <authorList>
            <person name="Fukushima K."/>
        </authorList>
    </citation>
    <scope>NUCLEOTIDE SEQUENCE</scope>
    <source>
        <strain evidence="15">SING2019-196</strain>
    </source>
</reference>
<keyword evidence="11 13" id="KW-0472">Membrane</keyword>
<dbReference type="InterPro" id="IPR013083">
    <property type="entry name" value="Znf_RING/FYVE/PHD"/>
</dbReference>
<dbReference type="GO" id="GO:0000325">
    <property type="term" value="C:plant-type vacuole"/>
    <property type="evidence" value="ECO:0007669"/>
    <property type="project" value="TreeGrafter"/>
</dbReference>
<dbReference type="GO" id="GO:0016020">
    <property type="term" value="C:membrane"/>
    <property type="evidence" value="ECO:0007669"/>
    <property type="project" value="UniProtKB-SubCell"/>
</dbReference>
<keyword evidence="9" id="KW-0862">Zinc</keyword>
<evidence type="ECO:0000313" key="16">
    <source>
        <dbReference type="Proteomes" id="UP001279734"/>
    </source>
</evidence>